<dbReference type="EMBL" id="WYET01000004">
    <property type="protein sequence ID" value="NVN18496.1"/>
    <property type="molecule type" value="Genomic_DNA"/>
</dbReference>
<feature type="domain" description="NADAR" evidence="3">
    <location>
        <begin position="34"/>
        <end position="181"/>
    </location>
</feature>
<gene>
    <name evidence="4" type="ORF">GUA46_09090</name>
</gene>
<evidence type="ECO:0000256" key="2">
    <source>
        <dbReference type="ARBA" id="ARBA00000751"/>
    </source>
</evidence>
<dbReference type="Proteomes" id="UP000558089">
    <property type="component" value="Unassembled WGS sequence"/>
</dbReference>
<protein>
    <submittedName>
        <fullName evidence="4">DUF1768 domain-containing protein</fullName>
    </submittedName>
</protein>
<evidence type="ECO:0000256" key="1">
    <source>
        <dbReference type="ARBA" id="ARBA00000022"/>
    </source>
</evidence>
<dbReference type="Gene3D" id="1.10.357.40">
    <property type="entry name" value="YbiA-like"/>
    <property type="match status" value="1"/>
</dbReference>
<dbReference type="Pfam" id="PF08719">
    <property type="entry name" value="NADAR"/>
    <property type="match status" value="1"/>
</dbReference>
<organism evidence="4 5">
    <name type="scientific">Flagellimonas chongwuensis</name>
    <dbReference type="NCBI Taxonomy" id="2697365"/>
    <lineage>
        <taxon>Bacteria</taxon>
        <taxon>Pseudomonadati</taxon>
        <taxon>Bacteroidota</taxon>
        <taxon>Flavobacteriia</taxon>
        <taxon>Flavobacteriales</taxon>
        <taxon>Flavobacteriaceae</taxon>
        <taxon>Flagellimonas</taxon>
    </lineage>
</organism>
<accession>A0A850NGW6</accession>
<evidence type="ECO:0000313" key="4">
    <source>
        <dbReference type="EMBL" id="NVN18496.1"/>
    </source>
</evidence>
<evidence type="ECO:0000259" key="3">
    <source>
        <dbReference type="Pfam" id="PF08719"/>
    </source>
</evidence>
<comment type="catalytic activity">
    <reaction evidence="1">
        <text>5-amino-6-(5-phospho-D-ribosylamino)uracil + H2O = 5,6-diaminouracil + D-ribose 5-phosphate</text>
        <dbReference type="Rhea" id="RHEA:55020"/>
        <dbReference type="ChEBI" id="CHEBI:15377"/>
        <dbReference type="ChEBI" id="CHEBI:46252"/>
        <dbReference type="ChEBI" id="CHEBI:58453"/>
        <dbReference type="ChEBI" id="CHEBI:78346"/>
    </reaction>
</comment>
<dbReference type="NCBIfam" id="TIGR02464">
    <property type="entry name" value="ribofla_fusion"/>
    <property type="match status" value="1"/>
</dbReference>
<name>A0A850NGW6_9FLAO</name>
<proteinExistence type="predicted"/>
<comment type="caution">
    <text evidence="4">The sequence shown here is derived from an EMBL/GenBank/DDBJ whole genome shotgun (WGS) entry which is preliminary data.</text>
</comment>
<reference evidence="4 5" key="1">
    <citation type="submission" date="2020-01" db="EMBL/GenBank/DDBJ databases">
        <title>Draft Genome Analysis of Muricauda sp. HICW Isolated from coastal seawater of PR China.</title>
        <authorList>
            <person name="Chen M.-X."/>
        </authorList>
    </citation>
    <scope>NUCLEOTIDE SEQUENCE [LARGE SCALE GENOMIC DNA]</scope>
    <source>
        <strain evidence="4 5">HICW</strain>
    </source>
</reference>
<dbReference type="InterPro" id="IPR012816">
    <property type="entry name" value="NADAR"/>
</dbReference>
<dbReference type="AlphaFoldDB" id="A0A850NGW6"/>
<sequence length="187" mass="21662">MKYDLNWLKNLYGEGGAINYIFFWGYQPKKNGKIGKSCFSQWWKSDFTNSEGVGFSTAEKWMMFKKAELFKDRTILNKILAHNDPKEIKSLGRQIKGFDQKIWDQKKYGLVLEGSLLKFAQNDTLKEFLINTSDSVIVEASPYDKIWGIGMKSDEENVNNPNYWKGENLLGFALMEARDIIIDQCQS</sequence>
<dbReference type="InterPro" id="IPR037238">
    <property type="entry name" value="YbiA-like_sf"/>
</dbReference>
<evidence type="ECO:0000313" key="5">
    <source>
        <dbReference type="Proteomes" id="UP000558089"/>
    </source>
</evidence>
<comment type="catalytic activity">
    <reaction evidence="2">
        <text>2,5-diamino-6-hydroxy-4-(5-phosphoribosylamino)-pyrimidine + H2O = 2,5,6-triamino-4-hydroxypyrimidine + D-ribose 5-phosphate</text>
        <dbReference type="Rhea" id="RHEA:23436"/>
        <dbReference type="ChEBI" id="CHEBI:15377"/>
        <dbReference type="ChEBI" id="CHEBI:58614"/>
        <dbReference type="ChEBI" id="CHEBI:78346"/>
        <dbReference type="ChEBI" id="CHEBI:137796"/>
    </reaction>
</comment>
<dbReference type="SUPFAM" id="SSF143990">
    <property type="entry name" value="YbiA-like"/>
    <property type="match status" value="1"/>
</dbReference>
<dbReference type="CDD" id="cd15457">
    <property type="entry name" value="NADAR"/>
    <property type="match status" value="1"/>
</dbReference>
<keyword evidence="5" id="KW-1185">Reference proteome</keyword>
<dbReference type="RefSeq" id="WP_176620230.1">
    <property type="nucleotide sequence ID" value="NZ_WYET01000004.1"/>
</dbReference>